<dbReference type="InterPro" id="IPR007163">
    <property type="entry name" value="VCA0040-like"/>
</dbReference>
<feature type="transmembrane region" description="Helical" evidence="1">
    <location>
        <begin position="149"/>
        <end position="180"/>
    </location>
</feature>
<reference evidence="2 3" key="1">
    <citation type="submission" date="2019-02" db="EMBL/GenBank/DDBJ databases">
        <title>Prokaryotic population dynamics and viral predation in marine succession experiment using metagenomics: the confinement effect.</title>
        <authorList>
            <person name="Haro-Moreno J.M."/>
            <person name="Rodriguez-Valera F."/>
            <person name="Lopez-Perez M."/>
        </authorList>
    </citation>
    <scope>NUCLEOTIDE SEQUENCE [LARGE SCALE GENOMIC DNA]</scope>
    <source>
        <strain evidence="2">MED-G159</strain>
    </source>
</reference>
<name>A0A520N1I8_9GAMM</name>
<dbReference type="PANTHER" id="PTHR37308:SF1">
    <property type="entry name" value="POLYPRENYL-PHOSPHATE TRANSPORTER"/>
    <property type="match status" value="1"/>
</dbReference>
<proteinExistence type="predicted"/>
<feature type="transmembrane region" description="Helical" evidence="1">
    <location>
        <begin position="192"/>
        <end position="214"/>
    </location>
</feature>
<keyword evidence="1" id="KW-1133">Transmembrane helix</keyword>
<gene>
    <name evidence="2" type="ORF">EVA92_00795</name>
</gene>
<dbReference type="AlphaFoldDB" id="A0A520N1I8"/>
<evidence type="ECO:0000256" key="1">
    <source>
        <dbReference type="SAM" id="Phobius"/>
    </source>
</evidence>
<keyword evidence="1" id="KW-0812">Transmembrane</keyword>
<feature type="transmembrane region" description="Helical" evidence="1">
    <location>
        <begin position="12"/>
        <end position="35"/>
    </location>
</feature>
<dbReference type="Pfam" id="PF04018">
    <property type="entry name" value="VCA0040-like"/>
    <property type="match status" value="1"/>
</dbReference>
<dbReference type="PANTHER" id="PTHR37308">
    <property type="entry name" value="INTEGRAL MEMBRANE PROTEIN"/>
    <property type="match status" value="1"/>
</dbReference>
<dbReference type="Proteomes" id="UP000315825">
    <property type="component" value="Unassembled WGS sequence"/>
</dbReference>
<comment type="caution">
    <text evidence="2">The sequence shown here is derived from an EMBL/GenBank/DDBJ whole genome shotgun (WGS) entry which is preliminary data.</text>
</comment>
<feature type="transmembrane region" description="Helical" evidence="1">
    <location>
        <begin position="124"/>
        <end position="142"/>
    </location>
</feature>
<accession>A0A520N1I8</accession>
<evidence type="ECO:0000313" key="3">
    <source>
        <dbReference type="Proteomes" id="UP000315825"/>
    </source>
</evidence>
<evidence type="ECO:0000313" key="2">
    <source>
        <dbReference type="EMBL" id="RZO27313.1"/>
    </source>
</evidence>
<organism evidence="2 3">
    <name type="scientific">SAR86 cluster bacterium</name>
    <dbReference type="NCBI Taxonomy" id="2030880"/>
    <lineage>
        <taxon>Bacteria</taxon>
        <taxon>Pseudomonadati</taxon>
        <taxon>Pseudomonadota</taxon>
        <taxon>Gammaproteobacteria</taxon>
        <taxon>SAR86 cluster</taxon>
    </lineage>
</organism>
<feature type="transmembrane region" description="Helical" evidence="1">
    <location>
        <begin position="65"/>
        <end position="84"/>
    </location>
</feature>
<feature type="transmembrane region" description="Helical" evidence="1">
    <location>
        <begin position="226"/>
        <end position="243"/>
    </location>
</feature>
<feature type="transmembrane region" description="Helical" evidence="1">
    <location>
        <begin position="91"/>
        <end position="112"/>
    </location>
</feature>
<dbReference type="EMBL" id="SHBE01000001">
    <property type="protein sequence ID" value="RZO27313.1"/>
    <property type="molecule type" value="Genomic_DNA"/>
</dbReference>
<sequence length="244" mass="27425">MSKFFHRFVAGFFMGIAEITPGISGATIAGLFNVYKNFLSSLTAFNPNLRNFSIEKFFHKLNPNFIFPLFMGMIIAIYIASFLIDFLIINYLIAFKVFLTFVMLAAVIKNIFFDHKWAETRGYSISFFIGFCVALLISMSLVSLNFDNYFLLGIAGFFAFSAFLLPGISGSLVLVMLGVYPLVIKSVKMLDLMAILPLLVGFMVSFLLLPKEIIKSFNRNEQKVKMLFSGLISGSISAVWIHLN</sequence>
<protein>
    <submittedName>
        <fullName evidence="2">DUF368 domain-containing protein</fullName>
    </submittedName>
</protein>
<keyword evidence="1" id="KW-0472">Membrane</keyword>